<feature type="transmembrane region" description="Helical" evidence="1">
    <location>
        <begin position="263"/>
        <end position="284"/>
    </location>
</feature>
<keyword evidence="1" id="KW-0472">Membrane</keyword>
<feature type="transmembrane region" description="Helical" evidence="1">
    <location>
        <begin position="134"/>
        <end position="155"/>
    </location>
</feature>
<proteinExistence type="predicted"/>
<evidence type="ECO:0000313" key="3">
    <source>
        <dbReference type="Proteomes" id="UP001224418"/>
    </source>
</evidence>
<organism evidence="2 3">
    <name type="scientific">Hathewaya limosa</name>
    <name type="common">Clostridium limosum</name>
    <dbReference type="NCBI Taxonomy" id="1536"/>
    <lineage>
        <taxon>Bacteria</taxon>
        <taxon>Bacillati</taxon>
        <taxon>Bacillota</taxon>
        <taxon>Clostridia</taxon>
        <taxon>Eubacteriales</taxon>
        <taxon>Clostridiaceae</taxon>
        <taxon>Hathewaya</taxon>
    </lineage>
</organism>
<evidence type="ECO:0008006" key="4">
    <source>
        <dbReference type="Google" id="ProtNLM"/>
    </source>
</evidence>
<dbReference type="RefSeq" id="WP_307356438.1">
    <property type="nucleotide sequence ID" value="NZ_BAAACJ010000007.1"/>
</dbReference>
<feature type="transmembrane region" description="Helical" evidence="1">
    <location>
        <begin position="432"/>
        <end position="454"/>
    </location>
</feature>
<feature type="transmembrane region" description="Helical" evidence="1">
    <location>
        <begin position="201"/>
        <end position="220"/>
    </location>
</feature>
<feature type="transmembrane region" description="Helical" evidence="1">
    <location>
        <begin position="383"/>
        <end position="401"/>
    </location>
</feature>
<name>A0ABU0JTR0_HATLI</name>
<evidence type="ECO:0000313" key="2">
    <source>
        <dbReference type="EMBL" id="MDQ0480449.1"/>
    </source>
</evidence>
<keyword evidence="1" id="KW-0812">Transmembrane</keyword>
<feature type="transmembrane region" description="Helical" evidence="1">
    <location>
        <begin position="63"/>
        <end position="83"/>
    </location>
</feature>
<dbReference type="EMBL" id="JAUSWN010000019">
    <property type="protein sequence ID" value="MDQ0480449.1"/>
    <property type="molecule type" value="Genomic_DNA"/>
</dbReference>
<feature type="transmembrane region" description="Helical" evidence="1">
    <location>
        <begin position="460"/>
        <end position="478"/>
    </location>
</feature>
<feature type="transmembrane region" description="Helical" evidence="1">
    <location>
        <begin position="344"/>
        <end position="363"/>
    </location>
</feature>
<sequence length="553" mass="64416">MKEFKSLKFIDKFKSVYTKFGVDYDIMRSIVKIKLTMDRRKVPTVFNRQKNSDKEESKMESSIVLNGFMGIILALFIGFKINILWQMTVYFFMLMFFVLTIFMSDFSTVLLDVRDKILIGTRGVDSRTLNAAKLTHILIYMFSLTLSLTGVSILVSLRYGVFFTLVFLLEIICIDIFMIIITTFVYFLVLKFFDGEKLKDMINFVQIILSIFITLFSQLAGRIFDVVDIQVNFTSKLWHYFVIPMWFASPLTMIESGEIKGYLIAHTLLAIIIPIVSIIIYWQLTPKFEEYLEKLNNNTCKSKKEKEKFSFRISRIICRNRQERIFFNFSYNLFSSEREIKFRIYPSLGLALAFPLIMIFPASHENMVKGFAQWKTSMNNSKTYLLIYFAVMLLCTVATNIKYSQKFQGSWVYITSPVDEISNIFKGCFKAIFYKFIFPIFILLSILWVFIFGIKVIPQLIIVFLVIIILNLFSFYLMDKALPFSESDKSIKAEGDVAPYLLGSILTGIFGGVHAVFIFFWPIGVYIYGAVLILIIILSWRKIFNIPLEKLMK</sequence>
<reference evidence="2 3" key="1">
    <citation type="submission" date="2023-07" db="EMBL/GenBank/DDBJ databases">
        <title>Genomic Encyclopedia of Type Strains, Phase IV (KMG-IV): sequencing the most valuable type-strain genomes for metagenomic binning, comparative biology and taxonomic classification.</title>
        <authorList>
            <person name="Goeker M."/>
        </authorList>
    </citation>
    <scope>NUCLEOTIDE SEQUENCE [LARGE SCALE GENOMIC DNA]</scope>
    <source>
        <strain evidence="2 3">DSM 1400</strain>
    </source>
</reference>
<feature type="transmembrane region" description="Helical" evidence="1">
    <location>
        <begin position="526"/>
        <end position="544"/>
    </location>
</feature>
<gene>
    <name evidence="2" type="ORF">QOZ93_002197</name>
</gene>
<keyword evidence="1" id="KW-1133">Transmembrane helix</keyword>
<evidence type="ECO:0000256" key="1">
    <source>
        <dbReference type="SAM" id="Phobius"/>
    </source>
</evidence>
<feature type="transmembrane region" description="Helical" evidence="1">
    <location>
        <begin position="161"/>
        <end position="189"/>
    </location>
</feature>
<accession>A0ABU0JTR0</accession>
<dbReference type="Proteomes" id="UP001224418">
    <property type="component" value="Unassembled WGS sequence"/>
</dbReference>
<feature type="transmembrane region" description="Helical" evidence="1">
    <location>
        <begin position="89"/>
        <end position="113"/>
    </location>
</feature>
<keyword evidence="3" id="KW-1185">Reference proteome</keyword>
<protein>
    <recommendedName>
        <fullName evidence="4">ABC transporter permease</fullName>
    </recommendedName>
</protein>
<comment type="caution">
    <text evidence="2">The sequence shown here is derived from an EMBL/GenBank/DDBJ whole genome shotgun (WGS) entry which is preliminary data.</text>
</comment>